<protein>
    <recommendedName>
        <fullName evidence="1">Rad50/SbcC-type AAA domain-containing protein</fullName>
    </recommendedName>
</protein>
<name>E4T1S2_PALPW</name>
<keyword evidence="3" id="KW-1185">Reference proteome</keyword>
<feature type="domain" description="Rad50/SbcC-type AAA" evidence="1">
    <location>
        <begin position="3"/>
        <end position="272"/>
    </location>
</feature>
<dbReference type="OrthoDB" id="1098190at2"/>
<dbReference type="PANTHER" id="PTHR43581:SF3">
    <property type="entry name" value="AAA+ ATPASE DOMAIN-CONTAINING PROTEIN"/>
    <property type="match status" value="1"/>
</dbReference>
<proteinExistence type="predicted"/>
<dbReference type="InterPro" id="IPR051396">
    <property type="entry name" value="Bact_Antivir_Def_Nuclease"/>
</dbReference>
<reference evidence="2 3" key="2">
    <citation type="journal article" date="2011" name="Stand. Genomic Sci.">
        <title>Complete genome sequence of Paludibacter propionicigenes type strain (WB4).</title>
        <authorList>
            <person name="Gronow S."/>
            <person name="Munk C."/>
            <person name="Lapidus A."/>
            <person name="Nolan M."/>
            <person name="Lucas S."/>
            <person name="Hammon N."/>
            <person name="Deshpande S."/>
            <person name="Cheng J.F."/>
            <person name="Tapia R."/>
            <person name="Han C."/>
            <person name="Goodwin L."/>
            <person name="Pitluck S."/>
            <person name="Liolios K."/>
            <person name="Ivanova N."/>
            <person name="Mavromatis K."/>
            <person name="Mikhailova N."/>
            <person name="Pati A."/>
            <person name="Chen A."/>
            <person name="Palaniappan K."/>
            <person name="Land M."/>
            <person name="Hauser L."/>
            <person name="Chang Y.J."/>
            <person name="Jeffries C.D."/>
            <person name="Brambilla E."/>
            <person name="Rohde M."/>
            <person name="Goker M."/>
            <person name="Detter J.C."/>
            <person name="Woyke T."/>
            <person name="Bristow J."/>
            <person name="Eisen J.A."/>
            <person name="Markowitz V."/>
            <person name="Hugenholtz P."/>
            <person name="Kyrpides N.C."/>
            <person name="Klenk H.P."/>
        </authorList>
    </citation>
    <scope>NUCLEOTIDE SEQUENCE [LARGE SCALE GENOMIC DNA]</scope>
    <source>
        <strain evidence="3">DSM 17365 / JCM 13257 / WB4</strain>
    </source>
</reference>
<dbReference type="KEGG" id="ppn:Palpr_0507"/>
<evidence type="ECO:0000259" key="1">
    <source>
        <dbReference type="Pfam" id="PF13476"/>
    </source>
</evidence>
<dbReference type="Gene3D" id="3.40.50.300">
    <property type="entry name" value="P-loop containing nucleotide triphosphate hydrolases"/>
    <property type="match status" value="1"/>
</dbReference>
<dbReference type="Pfam" id="PF13476">
    <property type="entry name" value="AAA_23"/>
    <property type="match status" value="1"/>
</dbReference>
<gene>
    <name evidence="2" type="ordered locus">Palpr_0507</name>
</gene>
<evidence type="ECO:0000313" key="2">
    <source>
        <dbReference type="EMBL" id="ADQ78666.1"/>
    </source>
</evidence>
<accession>E4T1S2</accession>
<dbReference type="STRING" id="694427.Palpr_0507"/>
<sequence>MNKIIIRNIGPIEDITIDLNKINVIMGPQSSGKSTIAKIISYCTWVEKDVAVNQSLNAYKAEGYFKDKLEIFHKLKGYFKDNSEIIYHSDVIKINYSNQVFNIDWTDKYAYKRSKIAYIPAERNIVIMPEMEKVEMPNNNIRSFLFDWFDARKVYSKENSISILQLGVDYYFNEEAKENHIEVSDGVNKYDILLSNASSGLQSIIPMTVMIEYLTNWVYNNEQNLSFEEKEKKKKIVNTLSIERVIEPFIGKKVTEINEEIVNKYEEITELLKSQDKKAVTLISDYLEKTNNLFNIHNTQFIIEEPEQNLFPEAQRDLVYYLLEKSKDKARDHRLTLTTHSPYILYALNNSMMGFLVKDKIPEIEQAGLKCKPAWIDPKLVSIWEIEDGKINNIQNEDGLIGDNYFDTSMRKVMDDFYTMLNYYGDEK</sequence>
<dbReference type="GO" id="GO:0016887">
    <property type="term" value="F:ATP hydrolysis activity"/>
    <property type="evidence" value="ECO:0007669"/>
    <property type="project" value="InterPro"/>
</dbReference>
<dbReference type="PANTHER" id="PTHR43581">
    <property type="entry name" value="ATP/GTP PHOSPHATASE"/>
    <property type="match status" value="1"/>
</dbReference>
<reference key="1">
    <citation type="submission" date="2010-11" db="EMBL/GenBank/DDBJ databases">
        <title>The complete genome of Paludibacter propionicigenes DSM 17365.</title>
        <authorList>
            <consortium name="US DOE Joint Genome Institute (JGI-PGF)"/>
            <person name="Lucas S."/>
            <person name="Copeland A."/>
            <person name="Lapidus A."/>
            <person name="Bruce D."/>
            <person name="Goodwin L."/>
            <person name="Pitluck S."/>
            <person name="Kyrpides N."/>
            <person name="Mavromatis K."/>
            <person name="Ivanova N."/>
            <person name="Munk A.C."/>
            <person name="Brettin T."/>
            <person name="Detter J.C."/>
            <person name="Han C."/>
            <person name="Tapia R."/>
            <person name="Land M."/>
            <person name="Hauser L."/>
            <person name="Markowitz V."/>
            <person name="Cheng J.-F."/>
            <person name="Hugenholtz P."/>
            <person name="Woyke T."/>
            <person name="Wu D."/>
            <person name="Gronow S."/>
            <person name="Wellnitz S."/>
            <person name="Brambilla E."/>
            <person name="Klenk H.-P."/>
            <person name="Eisen J.A."/>
        </authorList>
    </citation>
    <scope>NUCLEOTIDE SEQUENCE</scope>
    <source>
        <strain>WB4</strain>
    </source>
</reference>
<dbReference type="InterPro" id="IPR038729">
    <property type="entry name" value="Rad50/SbcC_AAA"/>
</dbReference>
<dbReference type="InterPro" id="IPR027417">
    <property type="entry name" value="P-loop_NTPase"/>
</dbReference>
<dbReference type="GO" id="GO:0006302">
    <property type="term" value="P:double-strand break repair"/>
    <property type="evidence" value="ECO:0007669"/>
    <property type="project" value="InterPro"/>
</dbReference>
<dbReference type="SUPFAM" id="SSF52540">
    <property type="entry name" value="P-loop containing nucleoside triphosphate hydrolases"/>
    <property type="match status" value="1"/>
</dbReference>
<dbReference type="Proteomes" id="UP000008718">
    <property type="component" value="Chromosome"/>
</dbReference>
<dbReference type="HOGENOM" id="CLU_053347_0_0_10"/>
<dbReference type="AlphaFoldDB" id="E4T1S2"/>
<evidence type="ECO:0000313" key="3">
    <source>
        <dbReference type="Proteomes" id="UP000008718"/>
    </source>
</evidence>
<dbReference type="RefSeq" id="WP_013444035.1">
    <property type="nucleotide sequence ID" value="NC_014734.1"/>
</dbReference>
<dbReference type="eggNOG" id="COG3950">
    <property type="taxonomic scope" value="Bacteria"/>
</dbReference>
<organism evidence="2 3">
    <name type="scientific">Paludibacter propionicigenes (strain DSM 17365 / JCM 13257 / WB4)</name>
    <dbReference type="NCBI Taxonomy" id="694427"/>
    <lineage>
        <taxon>Bacteria</taxon>
        <taxon>Pseudomonadati</taxon>
        <taxon>Bacteroidota</taxon>
        <taxon>Bacteroidia</taxon>
        <taxon>Bacteroidales</taxon>
        <taxon>Paludibacteraceae</taxon>
        <taxon>Paludibacter</taxon>
    </lineage>
</organism>
<dbReference type="EMBL" id="CP002345">
    <property type="protein sequence ID" value="ADQ78666.1"/>
    <property type="molecule type" value="Genomic_DNA"/>
</dbReference>